<keyword evidence="3" id="KW-1185">Reference proteome</keyword>
<dbReference type="Pfam" id="PF12110">
    <property type="entry name" value="Nup96"/>
    <property type="match status" value="1"/>
</dbReference>
<feature type="non-terminal residue" evidence="2">
    <location>
        <position position="1"/>
    </location>
</feature>
<evidence type="ECO:0000313" key="2">
    <source>
        <dbReference type="EMBL" id="KAG5463305.1"/>
    </source>
</evidence>
<evidence type="ECO:0000313" key="3">
    <source>
        <dbReference type="Proteomes" id="UP000673691"/>
    </source>
</evidence>
<dbReference type="InterPro" id="IPR021967">
    <property type="entry name" value="Nup98_C"/>
</dbReference>
<dbReference type="AlphaFoldDB" id="A0A8H8A1M3"/>
<proteinExistence type="predicted"/>
<comment type="caution">
    <text evidence="2">The sequence shown here is derived from an EMBL/GenBank/DDBJ whole genome shotgun (WGS) entry which is preliminary data.</text>
</comment>
<dbReference type="Gene3D" id="1.25.40.690">
    <property type="match status" value="1"/>
</dbReference>
<sequence length="490" mass="55148">QEAVHTASVRDANEALTRGEDPVASRAFALLSGHLVEEACLVLVKGGDRHLANLVAQAGQDSAVCQLIADQLARWNKLKVSEHMPRETLRVLSLLSGNTRRAVVDGEKGKQEFLVGEGLDWKRAFGLELWYGQYRHDGVRECVLEFDSSWTDSVSAAPALRVAPPVPWYVEEAGTNNLDGPAVVRMPRDAPWELLQLYSQPERPLDLVCQPAGFSSDLMDYRMPWLLYTKLSGSLAVREFMDVESEHGSRLAEYITASLSFQLENLGLWHWAVFVSLHHVQPDMREKAVRELIFRNVPACNEDQSEEWQERVRFLRETLHIPASWLYEAKALRARYEGDVREETLALLAAGRHAAAHMRIVMILAPEMIMKGSFDELVQLLKAVDPQEVPNWQAEGKMYLNYVEVVDKVPKVVARGAEPADVLEMKERLQLLLKLVSDAMGAKRSEGYPFASVQFDLRRNVALADMAANLSNSLQDLESLVGFPFAFRVF</sequence>
<evidence type="ECO:0000259" key="1">
    <source>
        <dbReference type="Pfam" id="PF12110"/>
    </source>
</evidence>
<feature type="domain" description="Nuclear pore complex protein NUP96 C-terminal" evidence="1">
    <location>
        <begin position="26"/>
        <end position="333"/>
    </location>
</feature>
<organism evidence="2 3">
    <name type="scientific">Olpidium bornovanus</name>
    <dbReference type="NCBI Taxonomy" id="278681"/>
    <lineage>
        <taxon>Eukaryota</taxon>
        <taxon>Fungi</taxon>
        <taxon>Fungi incertae sedis</taxon>
        <taxon>Olpidiomycota</taxon>
        <taxon>Olpidiomycotina</taxon>
        <taxon>Olpidiomycetes</taxon>
        <taxon>Olpidiales</taxon>
        <taxon>Olpidiaceae</taxon>
        <taxon>Olpidium</taxon>
    </lineage>
</organism>
<accession>A0A8H8A1M3</accession>
<protein>
    <submittedName>
        <fullName evidence="2">Nuclear protein 96-domain-containing protein</fullName>
    </submittedName>
</protein>
<gene>
    <name evidence="2" type="ORF">BJ554DRAFT_381</name>
</gene>
<dbReference type="EMBL" id="JAEFCI010000833">
    <property type="protein sequence ID" value="KAG5463305.1"/>
    <property type="molecule type" value="Genomic_DNA"/>
</dbReference>
<name>A0A8H8A1M3_9FUNG</name>
<dbReference type="OrthoDB" id="3797628at2759"/>
<dbReference type="Proteomes" id="UP000673691">
    <property type="component" value="Unassembled WGS sequence"/>
</dbReference>
<reference evidence="2 3" key="1">
    <citation type="journal article" name="Sci. Rep.">
        <title>Genome-scale phylogenetic analyses confirm Olpidium as the closest living zoosporic fungus to the non-flagellated, terrestrial fungi.</title>
        <authorList>
            <person name="Chang Y."/>
            <person name="Rochon D."/>
            <person name="Sekimoto S."/>
            <person name="Wang Y."/>
            <person name="Chovatia M."/>
            <person name="Sandor L."/>
            <person name="Salamov A."/>
            <person name="Grigoriev I.V."/>
            <person name="Stajich J.E."/>
            <person name="Spatafora J.W."/>
        </authorList>
    </citation>
    <scope>NUCLEOTIDE SEQUENCE [LARGE SCALE GENOMIC DNA]</scope>
    <source>
        <strain evidence="2">S191</strain>
    </source>
</reference>